<keyword evidence="4" id="KW-1185">Reference proteome</keyword>
<dbReference type="PANTHER" id="PTHR21660:SF9">
    <property type="entry name" value="THIOESTERASE DOMAIN-CONTAINING PROTEIN"/>
    <property type="match status" value="1"/>
</dbReference>
<name>A0A8H4IML7_9PEZI</name>
<dbReference type="OrthoDB" id="2831072at2759"/>
<dbReference type="InterPro" id="IPR039298">
    <property type="entry name" value="ACOT13"/>
</dbReference>
<dbReference type="EMBL" id="WWBZ02000062">
    <property type="protein sequence ID" value="KAF4303614.1"/>
    <property type="molecule type" value="Genomic_DNA"/>
</dbReference>
<dbReference type="Gene3D" id="3.10.129.10">
    <property type="entry name" value="Hotdog Thioesterase"/>
    <property type="match status" value="1"/>
</dbReference>
<protein>
    <submittedName>
        <fullName evidence="3">Thioesterase family protein</fullName>
    </submittedName>
</protein>
<comment type="similarity">
    <text evidence="1">Belongs to the thioesterase PaaI family.</text>
</comment>
<organism evidence="3 4">
    <name type="scientific">Botryosphaeria dothidea</name>
    <dbReference type="NCBI Taxonomy" id="55169"/>
    <lineage>
        <taxon>Eukaryota</taxon>
        <taxon>Fungi</taxon>
        <taxon>Dikarya</taxon>
        <taxon>Ascomycota</taxon>
        <taxon>Pezizomycotina</taxon>
        <taxon>Dothideomycetes</taxon>
        <taxon>Dothideomycetes incertae sedis</taxon>
        <taxon>Botryosphaeriales</taxon>
        <taxon>Botryosphaeriaceae</taxon>
        <taxon>Botryosphaeria</taxon>
    </lineage>
</organism>
<accession>A0A8H4IML7</accession>
<sequence length="199" mass="22182">MAPTDADGRAKAMRAVQALFDRYKLIAAQRPHGHVDFDYEVMKKLRLVDAGPKGYSQYELTIGNEFSNLNDVMHGGAAGVIFDMATTSALNPLSRPNYWFFMGGVTRTLNISYLRAVPIGTTVLLTSRVVQAGRTMAMIRGEMTSLDGKTVYATAEHHKVNVSMNNKHETFRVPWDDEIEAELKKETEAKKKGSERAKL</sequence>
<dbReference type="InterPro" id="IPR006683">
    <property type="entry name" value="Thioestr_dom"/>
</dbReference>
<dbReference type="PANTHER" id="PTHR21660">
    <property type="entry name" value="THIOESTERASE SUPERFAMILY MEMBER-RELATED"/>
    <property type="match status" value="1"/>
</dbReference>
<dbReference type="GO" id="GO:0047617">
    <property type="term" value="F:fatty acyl-CoA hydrolase activity"/>
    <property type="evidence" value="ECO:0007669"/>
    <property type="project" value="InterPro"/>
</dbReference>
<gene>
    <name evidence="3" type="ORF">GTA08_BOTSDO08885</name>
</gene>
<dbReference type="InterPro" id="IPR029069">
    <property type="entry name" value="HotDog_dom_sf"/>
</dbReference>
<dbReference type="CDD" id="cd03443">
    <property type="entry name" value="PaaI_thioesterase"/>
    <property type="match status" value="1"/>
</dbReference>
<evidence type="ECO:0000313" key="3">
    <source>
        <dbReference type="EMBL" id="KAF4303614.1"/>
    </source>
</evidence>
<dbReference type="Pfam" id="PF03061">
    <property type="entry name" value="4HBT"/>
    <property type="match status" value="1"/>
</dbReference>
<evidence type="ECO:0000259" key="2">
    <source>
        <dbReference type="Pfam" id="PF03061"/>
    </source>
</evidence>
<dbReference type="Proteomes" id="UP000572817">
    <property type="component" value="Unassembled WGS sequence"/>
</dbReference>
<comment type="caution">
    <text evidence="3">The sequence shown here is derived from an EMBL/GenBank/DDBJ whole genome shotgun (WGS) entry which is preliminary data.</text>
</comment>
<dbReference type="SUPFAM" id="SSF54637">
    <property type="entry name" value="Thioesterase/thiol ester dehydrase-isomerase"/>
    <property type="match status" value="1"/>
</dbReference>
<evidence type="ECO:0000256" key="1">
    <source>
        <dbReference type="ARBA" id="ARBA00008324"/>
    </source>
</evidence>
<evidence type="ECO:0000313" key="4">
    <source>
        <dbReference type="Proteomes" id="UP000572817"/>
    </source>
</evidence>
<proteinExistence type="inferred from homology"/>
<reference evidence="3" key="1">
    <citation type="submission" date="2020-04" db="EMBL/GenBank/DDBJ databases">
        <title>Genome Assembly and Annotation of Botryosphaeria dothidea sdau 11-99, a Latent Pathogen of Apple Fruit Ring Rot in China.</title>
        <authorList>
            <person name="Yu C."/>
            <person name="Diao Y."/>
            <person name="Lu Q."/>
            <person name="Zhao J."/>
            <person name="Cui S."/>
            <person name="Peng C."/>
            <person name="He B."/>
            <person name="Liu H."/>
        </authorList>
    </citation>
    <scope>NUCLEOTIDE SEQUENCE [LARGE SCALE GENOMIC DNA]</scope>
    <source>
        <strain evidence="3">Sdau11-99</strain>
    </source>
</reference>
<feature type="domain" description="Thioesterase" evidence="2">
    <location>
        <begin position="72"/>
        <end position="151"/>
    </location>
</feature>
<dbReference type="AlphaFoldDB" id="A0A8H4IML7"/>